<dbReference type="PANTHER" id="PTHR42928">
    <property type="entry name" value="TRICARBOXYLATE-BINDING PROTEIN"/>
    <property type="match status" value="1"/>
</dbReference>
<dbReference type="Gene3D" id="3.40.190.10">
    <property type="entry name" value="Periplasmic binding protein-like II"/>
    <property type="match status" value="1"/>
</dbReference>
<dbReference type="Proteomes" id="UP000317496">
    <property type="component" value="Chromosome"/>
</dbReference>
<feature type="chain" id="PRO_5022023780" evidence="2">
    <location>
        <begin position="29"/>
        <end position="329"/>
    </location>
</feature>
<dbReference type="OrthoDB" id="7250553at2"/>
<gene>
    <name evidence="3" type="ORF">FNB15_01235</name>
</gene>
<feature type="signal peptide" evidence="2">
    <location>
        <begin position="1"/>
        <end position="28"/>
    </location>
</feature>
<organism evidence="3 4">
    <name type="scientific">Ferrovibrio terrae</name>
    <dbReference type="NCBI Taxonomy" id="2594003"/>
    <lineage>
        <taxon>Bacteria</taxon>
        <taxon>Pseudomonadati</taxon>
        <taxon>Pseudomonadota</taxon>
        <taxon>Alphaproteobacteria</taxon>
        <taxon>Rhodospirillales</taxon>
        <taxon>Rhodospirillaceae</taxon>
        <taxon>Ferrovibrio</taxon>
    </lineage>
</organism>
<dbReference type="RefSeq" id="WP_144066963.1">
    <property type="nucleotide sequence ID" value="NZ_CP041636.1"/>
</dbReference>
<evidence type="ECO:0000313" key="3">
    <source>
        <dbReference type="EMBL" id="QDO95982.1"/>
    </source>
</evidence>
<protein>
    <submittedName>
        <fullName evidence="3">Tripartite tricarboxylate transporter substrate binding protein</fullName>
    </submittedName>
</protein>
<comment type="similarity">
    <text evidence="1">Belongs to the UPF0065 (bug) family.</text>
</comment>
<dbReference type="PIRSF" id="PIRSF017082">
    <property type="entry name" value="YflP"/>
    <property type="match status" value="1"/>
</dbReference>
<dbReference type="AlphaFoldDB" id="A0A516GWV7"/>
<sequence length="329" mass="34242">MRRILALTAVASGALLAAMSFAPGAAQAQTWPDKPITFIVPFPAGGGTDAFARPLAAHLGNQLGKQIVIDNRGGAGGTLGAGLAARAPADGYNFFIGGAHHAIAPSVYPKLDYDIEKDFIPVILIAQPPQVVVVNASRTSATTLKQLIDEAKAKPGKLSYGSAGNGTSHHLAGELFKILTKTDIAHVPYRGAGPAMQDLVGGQGIEMIFDGLGSSAAQIKGGRIKPLAVAAEQRSPAFPDIPTAKEAGLDGYVVSTWYAMWAPKGTPQPVIDRMTKEVQTAMKSPELTEIWKNNGSAVPNVAGAAFGTFLNAEIKRWAEVAKASGARID</sequence>
<evidence type="ECO:0000313" key="4">
    <source>
        <dbReference type="Proteomes" id="UP000317496"/>
    </source>
</evidence>
<keyword evidence="4" id="KW-1185">Reference proteome</keyword>
<dbReference type="Gene3D" id="3.40.190.150">
    <property type="entry name" value="Bordetella uptake gene, domain 1"/>
    <property type="match status" value="1"/>
</dbReference>
<evidence type="ECO:0000256" key="1">
    <source>
        <dbReference type="ARBA" id="ARBA00006987"/>
    </source>
</evidence>
<reference evidence="3 4" key="1">
    <citation type="submission" date="2019-07" db="EMBL/GenBank/DDBJ databases">
        <title>Genome sequencing for Ferrovibrio sp. K5.</title>
        <authorList>
            <person name="Park S.-J."/>
        </authorList>
    </citation>
    <scope>NUCLEOTIDE SEQUENCE [LARGE SCALE GENOMIC DNA]</scope>
    <source>
        <strain evidence="3 4">K5</strain>
    </source>
</reference>
<dbReference type="EMBL" id="CP041636">
    <property type="protein sequence ID" value="QDO95982.1"/>
    <property type="molecule type" value="Genomic_DNA"/>
</dbReference>
<dbReference type="PANTHER" id="PTHR42928:SF5">
    <property type="entry name" value="BLR1237 PROTEIN"/>
    <property type="match status" value="1"/>
</dbReference>
<dbReference type="KEGG" id="fer:FNB15_01235"/>
<keyword evidence="2" id="KW-0732">Signal</keyword>
<dbReference type="Pfam" id="PF03401">
    <property type="entry name" value="TctC"/>
    <property type="match status" value="1"/>
</dbReference>
<proteinExistence type="inferred from homology"/>
<dbReference type="InterPro" id="IPR042100">
    <property type="entry name" value="Bug_dom1"/>
</dbReference>
<dbReference type="InterPro" id="IPR005064">
    <property type="entry name" value="BUG"/>
</dbReference>
<accession>A0A516GWV7</accession>
<name>A0A516GWV7_9PROT</name>
<dbReference type="CDD" id="cd13578">
    <property type="entry name" value="PBP2_Bug27"/>
    <property type="match status" value="1"/>
</dbReference>
<dbReference type="SUPFAM" id="SSF53850">
    <property type="entry name" value="Periplasmic binding protein-like II"/>
    <property type="match status" value="1"/>
</dbReference>
<evidence type="ECO:0000256" key="2">
    <source>
        <dbReference type="SAM" id="SignalP"/>
    </source>
</evidence>